<name>A0A6A5V5B0_9PLEO</name>
<dbReference type="EMBL" id="ML976687">
    <property type="protein sequence ID" value="KAF1972315.1"/>
    <property type="molecule type" value="Genomic_DNA"/>
</dbReference>
<reference evidence="1" key="1">
    <citation type="journal article" date="2020" name="Stud. Mycol.">
        <title>101 Dothideomycetes genomes: a test case for predicting lifestyles and emergence of pathogens.</title>
        <authorList>
            <person name="Haridas S."/>
            <person name="Albert R."/>
            <person name="Binder M."/>
            <person name="Bloem J."/>
            <person name="Labutti K."/>
            <person name="Salamov A."/>
            <person name="Andreopoulos B."/>
            <person name="Baker S."/>
            <person name="Barry K."/>
            <person name="Bills G."/>
            <person name="Bluhm B."/>
            <person name="Cannon C."/>
            <person name="Castanera R."/>
            <person name="Culley D."/>
            <person name="Daum C."/>
            <person name="Ezra D."/>
            <person name="Gonzalez J."/>
            <person name="Henrissat B."/>
            <person name="Kuo A."/>
            <person name="Liang C."/>
            <person name="Lipzen A."/>
            <person name="Lutzoni F."/>
            <person name="Magnuson J."/>
            <person name="Mondo S."/>
            <person name="Nolan M."/>
            <person name="Ohm R."/>
            <person name="Pangilinan J."/>
            <person name="Park H.-J."/>
            <person name="Ramirez L."/>
            <person name="Alfaro M."/>
            <person name="Sun H."/>
            <person name="Tritt A."/>
            <person name="Yoshinaga Y."/>
            <person name="Zwiers L.-H."/>
            <person name="Turgeon B."/>
            <person name="Goodwin S."/>
            <person name="Spatafora J."/>
            <person name="Crous P."/>
            <person name="Grigoriev I."/>
        </authorList>
    </citation>
    <scope>NUCLEOTIDE SEQUENCE</scope>
    <source>
        <strain evidence="1">CBS 107.79</strain>
    </source>
</reference>
<evidence type="ECO:0000313" key="1">
    <source>
        <dbReference type="EMBL" id="KAF1972315.1"/>
    </source>
</evidence>
<dbReference type="AlphaFoldDB" id="A0A6A5V5B0"/>
<gene>
    <name evidence="1" type="ORF">BU23DRAFT_161602</name>
</gene>
<protein>
    <submittedName>
        <fullName evidence="1">Uncharacterized protein</fullName>
    </submittedName>
</protein>
<dbReference type="Proteomes" id="UP000800036">
    <property type="component" value="Unassembled WGS sequence"/>
</dbReference>
<keyword evidence="2" id="KW-1185">Reference proteome</keyword>
<proteinExistence type="predicted"/>
<organism evidence="1 2">
    <name type="scientific">Bimuria novae-zelandiae CBS 107.79</name>
    <dbReference type="NCBI Taxonomy" id="1447943"/>
    <lineage>
        <taxon>Eukaryota</taxon>
        <taxon>Fungi</taxon>
        <taxon>Dikarya</taxon>
        <taxon>Ascomycota</taxon>
        <taxon>Pezizomycotina</taxon>
        <taxon>Dothideomycetes</taxon>
        <taxon>Pleosporomycetidae</taxon>
        <taxon>Pleosporales</taxon>
        <taxon>Massarineae</taxon>
        <taxon>Didymosphaeriaceae</taxon>
        <taxon>Bimuria</taxon>
    </lineage>
</organism>
<evidence type="ECO:0000313" key="2">
    <source>
        <dbReference type="Proteomes" id="UP000800036"/>
    </source>
</evidence>
<sequence length="168" mass="18628">MAFGGPLHPSTIWPVLSSRQTTGLQLYTNSVNTPRPHSTTTGHHILPRRISSEILKQSLAMLTSSWILTLRKTPGTSMDISRLSTSSSLSQIQSSATVPSFHAFPADRFPRHAKTLLFLRRCWTAIPKLGLHEQLLPMRALRFAGIACPAKSLILIGSRMCHEAWADF</sequence>
<accession>A0A6A5V5B0</accession>